<reference evidence="1 2" key="1">
    <citation type="submission" date="2017-04" db="EMBL/GenBank/DDBJ databases">
        <authorList>
            <person name="Afonso C.L."/>
            <person name="Miller P.J."/>
            <person name="Scott M.A."/>
            <person name="Spackman E."/>
            <person name="Goraichik I."/>
            <person name="Dimitrov K.M."/>
            <person name="Suarez D.L."/>
            <person name="Swayne D.E."/>
        </authorList>
    </citation>
    <scope>NUCLEOTIDE SEQUENCE [LARGE SCALE GENOMIC DNA]</scope>
    <source>
        <strain evidence="1 2">KR-140</strain>
    </source>
</reference>
<protein>
    <submittedName>
        <fullName evidence="1">Uncharacterized protein</fullName>
    </submittedName>
</protein>
<dbReference type="EMBL" id="FWWU01000009">
    <property type="protein sequence ID" value="SMB93347.1"/>
    <property type="molecule type" value="Genomic_DNA"/>
</dbReference>
<proteinExistence type="predicted"/>
<dbReference type="AlphaFoldDB" id="A0A1W1VIZ6"/>
<dbReference type="STRING" id="695939.SAMN00790413_01947"/>
<evidence type="ECO:0000313" key="2">
    <source>
        <dbReference type="Proteomes" id="UP000192582"/>
    </source>
</evidence>
<sequence length="108" mass="11853">MSVSLSDRLATLQRMRAAHGASKEEKALLEEVRQELESPKCVAEGAAQLAVEGLAETLRKEAKAEAEEYFASQSKNPFLLQQLNLKYEFADRLDALTAQQDAQAGGED</sequence>
<evidence type="ECO:0000313" key="1">
    <source>
        <dbReference type="EMBL" id="SMB93347.1"/>
    </source>
</evidence>
<gene>
    <name evidence="1" type="ORF">SAMN00790413_01947</name>
</gene>
<keyword evidence="2" id="KW-1185">Reference proteome</keyword>
<accession>A0A1W1VIZ6</accession>
<organism evidence="1 2">
    <name type="scientific">Deinococcus hopiensis KR-140</name>
    <dbReference type="NCBI Taxonomy" id="695939"/>
    <lineage>
        <taxon>Bacteria</taxon>
        <taxon>Thermotogati</taxon>
        <taxon>Deinococcota</taxon>
        <taxon>Deinococci</taxon>
        <taxon>Deinococcales</taxon>
        <taxon>Deinococcaceae</taxon>
        <taxon>Deinococcus</taxon>
    </lineage>
</organism>
<dbReference type="RefSeq" id="WP_139806944.1">
    <property type="nucleotide sequence ID" value="NZ_FWWU01000009.1"/>
</dbReference>
<dbReference type="Proteomes" id="UP000192582">
    <property type="component" value="Unassembled WGS sequence"/>
</dbReference>
<name>A0A1W1VIZ6_9DEIO</name>